<accession>A0A367YUG5</accession>
<keyword evidence="1" id="KW-0472">Membrane</keyword>
<keyword evidence="3" id="KW-1185">Reference proteome</keyword>
<reference evidence="2 3" key="1">
    <citation type="submission" date="2018-07" db="EMBL/GenBank/DDBJ databases">
        <title>Desertimonas flava gen. nov. sp. nov.</title>
        <authorList>
            <person name="Liu S."/>
        </authorList>
    </citation>
    <scope>NUCLEOTIDE SEQUENCE [LARGE SCALE GENOMIC DNA]</scope>
    <source>
        <strain evidence="2 3">16Sb5-5</strain>
    </source>
</reference>
<sequence length="111" mass="12142">MLWFVLAGVGLVGTWTFNVLSIAAGRDYLGDWLGSGPSVSSLVVDVVVVLLACWVLMLVEARRLGIRHVWVYLVLAPVVALAFALPLFLAVRERRLRELRVAPADLVSGRS</sequence>
<feature type="transmembrane region" description="Helical" evidence="1">
    <location>
        <begin position="69"/>
        <end position="91"/>
    </location>
</feature>
<comment type="caution">
    <text evidence="2">The sequence shown here is derived from an EMBL/GenBank/DDBJ whole genome shotgun (WGS) entry which is preliminary data.</text>
</comment>
<feature type="transmembrane region" description="Helical" evidence="1">
    <location>
        <begin position="39"/>
        <end position="57"/>
    </location>
</feature>
<dbReference type="Proteomes" id="UP000252770">
    <property type="component" value="Unassembled WGS sequence"/>
</dbReference>
<dbReference type="EMBL" id="QOUI01000006">
    <property type="protein sequence ID" value="RCK69535.1"/>
    <property type="molecule type" value="Genomic_DNA"/>
</dbReference>
<evidence type="ECO:0000313" key="2">
    <source>
        <dbReference type="EMBL" id="RCK69535.1"/>
    </source>
</evidence>
<protein>
    <submittedName>
        <fullName evidence="2">DUF2834 domain-containing protein</fullName>
    </submittedName>
</protein>
<organism evidence="2 3">
    <name type="scientific">Desertihabitans brevis</name>
    <dbReference type="NCBI Taxonomy" id="2268447"/>
    <lineage>
        <taxon>Bacteria</taxon>
        <taxon>Bacillati</taxon>
        <taxon>Actinomycetota</taxon>
        <taxon>Actinomycetes</taxon>
        <taxon>Propionibacteriales</taxon>
        <taxon>Propionibacteriaceae</taxon>
        <taxon>Desertihabitans</taxon>
    </lineage>
</organism>
<proteinExistence type="predicted"/>
<name>A0A367YUG5_9ACTN</name>
<gene>
    <name evidence="2" type="ORF">DT076_10475</name>
</gene>
<keyword evidence="1" id="KW-0812">Transmembrane</keyword>
<evidence type="ECO:0000313" key="3">
    <source>
        <dbReference type="Proteomes" id="UP000252770"/>
    </source>
</evidence>
<dbReference type="AlphaFoldDB" id="A0A367YUG5"/>
<evidence type="ECO:0000256" key="1">
    <source>
        <dbReference type="SAM" id="Phobius"/>
    </source>
</evidence>
<dbReference type="InterPro" id="IPR021362">
    <property type="entry name" value="DUF2834"/>
</dbReference>
<keyword evidence="1" id="KW-1133">Transmembrane helix</keyword>
<dbReference type="Pfam" id="PF11196">
    <property type="entry name" value="DUF2834"/>
    <property type="match status" value="1"/>
</dbReference>